<dbReference type="GO" id="GO:0090730">
    <property type="term" value="C:Las1 complex"/>
    <property type="evidence" value="ECO:0007669"/>
    <property type="project" value="InterPro"/>
</dbReference>
<dbReference type="GeneID" id="105586172"/>
<feature type="region of interest" description="Disordered" evidence="1">
    <location>
        <begin position="488"/>
        <end position="565"/>
    </location>
</feature>
<keyword evidence="3" id="KW-1185">Reference proteome</keyword>
<dbReference type="PANTHER" id="PTHR15002:SF0">
    <property type="entry name" value="RIBOSOMAL BIOGENESIS PROTEIN LAS1L"/>
    <property type="match status" value="1"/>
</dbReference>
<evidence type="ECO:0000313" key="3">
    <source>
        <dbReference type="Proteomes" id="UP000233060"/>
    </source>
</evidence>
<dbReference type="GO" id="GO:0000460">
    <property type="term" value="P:maturation of 5.8S rRNA"/>
    <property type="evidence" value="ECO:0007669"/>
    <property type="project" value="TreeGrafter"/>
</dbReference>
<accession>A0A2K5M290</accession>
<proteinExistence type="predicted"/>
<dbReference type="Bgee" id="ENSCATG00000033406">
    <property type="expression patterns" value="Expressed in lung and 12 other cell types or tissues"/>
</dbReference>
<feature type="compositionally biased region" description="Acidic residues" evidence="1">
    <location>
        <begin position="509"/>
        <end position="551"/>
    </location>
</feature>
<dbReference type="GeneTree" id="ENSGT00390000014785"/>
<dbReference type="Proteomes" id="UP000233060">
    <property type="component" value="Unassembled WGS sequence"/>
</dbReference>
<dbReference type="AlphaFoldDB" id="A0A2K5M290"/>
<protein>
    <submittedName>
        <fullName evidence="2">LAS1 like ribosome biosis factor</fullName>
    </submittedName>
</protein>
<name>A0A2K5M290_CERAT</name>
<reference evidence="2" key="2">
    <citation type="submission" date="2025-09" db="UniProtKB">
        <authorList>
            <consortium name="Ensembl"/>
        </authorList>
    </citation>
    <scope>IDENTIFICATION</scope>
</reference>
<dbReference type="GO" id="GO:0004519">
    <property type="term" value="F:endonuclease activity"/>
    <property type="evidence" value="ECO:0007669"/>
    <property type="project" value="InterPro"/>
</dbReference>
<dbReference type="Pfam" id="PF04031">
    <property type="entry name" value="Las1"/>
    <property type="match status" value="1"/>
</dbReference>
<feature type="compositionally biased region" description="Basic and acidic residues" evidence="1">
    <location>
        <begin position="172"/>
        <end position="214"/>
    </location>
</feature>
<feature type="compositionally biased region" description="Polar residues" evidence="1">
    <location>
        <begin position="488"/>
        <end position="500"/>
    </location>
</feature>
<dbReference type="InterPro" id="IPR007174">
    <property type="entry name" value="Las1"/>
</dbReference>
<reference evidence="2" key="1">
    <citation type="submission" date="2025-08" db="UniProtKB">
        <authorList>
            <consortium name="Ensembl"/>
        </authorList>
    </citation>
    <scope>IDENTIFICATION</scope>
</reference>
<feature type="region of interest" description="Disordered" evidence="1">
    <location>
        <begin position="163"/>
        <end position="214"/>
    </location>
</feature>
<dbReference type="GO" id="GO:0030687">
    <property type="term" value="C:preribosome, large subunit precursor"/>
    <property type="evidence" value="ECO:0007669"/>
    <property type="project" value="TreeGrafter"/>
</dbReference>
<dbReference type="Ensembl" id="ENSCATT00000043494.1">
    <property type="protein sequence ID" value="ENSCATP00000019313.1"/>
    <property type="gene ID" value="ENSCATG00000033406.1"/>
</dbReference>
<dbReference type="CTD" id="81887"/>
<sequence length="680" mass="77428">MSWESGAGPGLGSQGMDLVWSAWYGKCFKGKGSLPLLAHGIVVAWLSRAEWDQVTVYLFCDDHKLQRYALNRITVWRSRFVNLISERKTKFAKVPLKCLAQEVNIPDWIVDLRHELTHKKMPHINDCRRGCYFVLDWLQKTYWCRQLENSLRETWELEEFREGIEEEDQEEDKNIVVDDITEQKPEPQDNGKSAESDVKADGDSKGSEEVDSHGKKALSHKELYERARELLVSYEEEQFTVLEKFRYLPKAIKAWNNPSPRVECVLAELKGVTCENREAVLDAFLDDGFLVPTFEQLAALQIEYEENVDLNDVLVPKPFSQFWQPLLRGLHSQNFTQALLERMLSELPALGISGIRPTYILRWTVELIVANTKTGRNARRFSAGQWEARRGWRLFNCSASLDWPRMVESCLGSPCWASPQLLRIIFKAMGQGLPDEEQEKLLRICSIYTQSGENSLVQEGSEASPIGKSPYTLDSLYWSIKPASSSFGSEAKAQQQEEQGNVNDVKEEEKEENEVLPDQVEEEEENDQVEEEEDEDDDEDDDDEDDEEEDRMEVGPFSTGQESPTAENARLLAQKRGALQGSAWQVSSEDVRWDTFPLGRMPGQTEDPAELMLENYDTMYLLDQPVLEQRLEPSTCKTDTLGLSCGVGSGNCSNSSSSNFEGLLWSQGQLHGLKTGLQLF</sequence>
<dbReference type="PANTHER" id="PTHR15002">
    <property type="entry name" value="RIBOSOMAL BIOGENESIS PROTEIN LAS1L"/>
    <property type="match status" value="1"/>
</dbReference>
<gene>
    <name evidence="2" type="primary">LAS1L</name>
</gene>
<dbReference type="GO" id="GO:0000470">
    <property type="term" value="P:maturation of LSU-rRNA"/>
    <property type="evidence" value="ECO:0007669"/>
    <property type="project" value="TreeGrafter"/>
</dbReference>
<dbReference type="RefSeq" id="XP_011916324.1">
    <property type="nucleotide sequence ID" value="XM_012060934.1"/>
</dbReference>
<evidence type="ECO:0000256" key="1">
    <source>
        <dbReference type="SAM" id="MobiDB-lite"/>
    </source>
</evidence>
<evidence type="ECO:0000313" key="2">
    <source>
        <dbReference type="Ensembl" id="ENSCATP00000019313.1"/>
    </source>
</evidence>
<organism evidence="2 3">
    <name type="scientific">Cercocebus atys</name>
    <name type="common">Sooty mangabey</name>
    <name type="synonym">Cercocebus torquatus atys</name>
    <dbReference type="NCBI Taxonomy" id="9531"/>
    <lineage>
        <taxon>Eukaryota</taxon>
        <taxon>Metazoa</taxon>
        <taxon>Chordata</taxon>
        <taxon>Craniata</taxon>
        <taxon>Vertebrata</taxon>
        <taxon>Euteleostomi</taxon>
        <taxon>Mammalia</taxon>
        <taxon>Eutheria</taxon>
        <taxon>Euarchontoglires</taxon>
        <taxon>Primates</taxon>
        <taxon>Haplorrhini</taxon>
        <taxon>Catarrhini</taxon>
        <taxon>Cercopithecidae</taxon>
        <taxon>Cercopithecinae</taxon>
        <taxon>Cercocebus</taxon>
    </lineage>
</organism>